<evidence type="ECO:0000256" key="1">
    <source>
        <dbReference type="ARBA" id="ARBA00022705"/>
    </source>
</evidence>
<dbReference type="GO" id="GO:0003677">
    <property type="term" value="F:DNA binding"/>
    <property type="evidence" value="ECO:0007669"/>
    <property type="project" value="UniProtKB-KW"/>
</dbReference>
<reference evidence="4 5" key="1">
    <citation type="submission" date="2019-07" db="EMBL/GenBank/DDBJ databases">
        <title>Whole genome shotgun sequence of Cellulomonas soli NBRC 109434.</title>
        <authorList>
            <person name="Hosoyama A."/>
            <person name="Uohara A."/>
            <person name="Ohji S."/>
            <person name="Ichikawa N."/>
        </authorList>
    </citation>
    <scope>NUCLEOTIDE SEQUENCE [LARGE SCALE GENOMIC DNA]</scope>
    <source>
        <strain evidence="4 5">NBRC 109434</strain>
    </source>
</reference>
<dbReference type="GO" id="GO:0005524">
    <property type="term" value="F:ATP binding"/>
    <property type="evidence" value="ECO:0007669"/>
    <property type="project" value="InterPro"/>
</dbReference>
<dbReference type="OrthoDB" id="2970604at2"/>
<dbReference type="RefSeq" id="WP_146951596.1">
    <property type="nucleotide sequence ID" value="NZ_BAABBJ010000015.1"/>
</dbReference>
<organism evidence="4 5">
    <name type="scientific">Cellulomonas soli</name>
    <dbReference type="NCBI Taxonomy" id="931535"/>
    <lineage>
        <taxon>Bacteria</taxon>
        <taxon>Bacillati</taxon>
        <taxon>Actinomycetota</taxon>
        <taxon>Actinomycetes</taxon>
        <taxon>Micrococcales</taxon>
        <taxon>Cellulomonadaceae</taxon>
        <taxon>Cellulomonas</taxon>
    </lineage>
</organism>
<dbReference type="Proteomes" id="UP000321798">
    <property type="component" value="Unassembled WGS sequence"/>
</dbReference>
<name>A0A512P9E1_9CELL</name>
<keyword evidence="5" id="KW-1185">Reference proteome</keyword>
<accession>A0A512P9E1</accession>
<keyword evidence="1" id="KW-0235">DNA replication</keyword>
<proteinExistence type="predicted"/>
<evidence type="ECO:0000259" key="3">
    <source>
        <dbReference type="Pfam" id="PF00772"/>
    </source>
</evidence>
<dbReference type="GO" id="GO:0005829">
    <property type="term" value="C:cytosol"/>
    <property type="evidence" value="ECO:0007669"/>
    <property type="project" value="TreeGrafter"/>
</dbReference>
<dbReference type="EMBL" id="BKAL01000002">
    <property type="protein sequence ID" value="GEP67815.1"/>
    <property type="molecule type" value="Genomic_DNA"/>
</dbReference>
<dbReference type="InterPro" id="IPR036185">
    <property type="entry name" value="DNA_heli_DnaB-like_N_sf"/>
</dbReference>
<dbReference type="PANTHER" id="PTHR30153">
    <property type="entry name" value="REPLICATIVE DNA HELICASE DNAB"/>
    <property type="match status" value="1"/>
</dbReference>
<dbReference type="AlphaFoldDB" id="A0A512P9E1"/>
<protein>
    <recommendedName>
        <fullName evidence="3">DNA helicase DnaB-like N-terminal domain-containing protein</fullName>
    </recommendedName>
</protein>
<evidence type="ECO:0000313" key="4">
    <source>
        <dbReference type="EMBL" id="GEP67815.1"/>
    </source>
</evidence>
<dbReference type="SUPFAM" id="SSF48024">
    <property type="entry name" value="N-terminal domain of DnaB helicase"/>
    <property type="match status" value="2"/>
</dbReference>
<dbReference type="InterPro" id="IPR016136">
    <property type="entry name" value="DNA_helicase_N/primase_C"/>
</dbReference>
<keyword evidence="2" id="KW-0238">DNA-binding</keyword>
<dbReference type="PANTHER" id="PTHR30153:SF2">
    <property type="entry name" value="REPLICATIVE DNA HELICASE"/>
    <property type="match status" value="1"/>
</dbReference>
<evidence type="ECO:0000256" key="2">
    <source>
        <dbReference type="ARBA" id="ARBA00023125"/>
    </source>
</evidence>
<sequence length="369" mass="39150">MNHDDVVRLAEQGTLGALMLRPDALEQVRRWLRPDDFADLWHTQVYTALLERHHVGGLDPNSMAAVLLDRLGPRVADLPRFTQLLTATPPDPQPLAYARMVADGGLRRETAGLGVLLQASALNAVTHADPAPLTTTCAVVDADLDLVGARWAQATGRPHDDVVVPLHLRAATRNTGLAARTAADKYLQAHPLRDPDAEHAHLVALVGTLIAHPDLVPDVVDWLPPTRVEDPGWRAVYGTTIELAELGQRVDLTTVAWAAHAHAHHGPDLPALEDLTAAVEAGWYAHPPQVIRQVAADQVRHLADVGAGHLRAAATNPATLVGDLVDAGHAITSALRITATALAPQTTAVAAASPNPTGVGRDAGQVVSR</sequence>
<feature type="domain" description="DNA helicase DnaB-like N-terminal" evidence="3">
    <location>
        <begin position="10"/>
        <end position="103"/>
    </location>
</feature>
<gene>
    <name evidence="4" type="ORF">CSO01_05300</name>
</gene>
<dbReference type="GO" id="GO:0003678">
    <property type="term" value="F:DNA helicase activity"/>
    <property type="evidence" value="ECO:0007669"/>
    <property type="project" value="InterPro"/>
</dbReference>
<dbReference type="Pfam" id="PF00772">
    <property type="entry name" value="DnaB"/>
    <property type="match status" value="1"/>
</dbReference>
<dbReference type="Gene3D" id="1.10.860.10">
    <property type="entry name" value="DNAb Helicase, Chain A"/>
    <property type="match status" value="2"/>
</dbReference>
<evidence type="ECO:0000313" key="5">
    <source>
        <dbReference type="Proteomes" id="UP000321798"/>
    </source>
</evidence>
<comment type="caution">
    <text evidence="4">The sequence shown here is derived from an EMBL/GenBank/DDBJ whole genome shotgun (WGS) entry which is preliminary data.</text>
</comment>
<dbReference type="InterPro" id="IPR007693">
    <property type="entry name" value="DNA_helicase_DnaB-like_N"/>
</dbReference>
<dbReference type="GO" id="GO:0006260">
    <property type="term" value="P:DNA replication"/>
    <property type="evidence" value="ECO:0007669"/>
    <property type="project" value="UniProtKB-KW"/>
</dbReference>